<dbReference type="SMART" id="SM00382">
    <property type="entry name" value="AAA"/>
    <property type="match status" value="2"/>
</dbReference>
<dbReference type="EMBL" id="AFZE01000006">
    <property type="protein sequence ID" value="EHL16041.1"/>
    <property type="molecule type" value="Genomic_DNA"/>
</dbReference>
<evidence type="ECO:0000313" key="8">
    <source>
        <dbReference type="EMBL" id="EHL16041.1"/>
    </source>
</evidence>
<dbReference type="PANTHER" id="PTHR11638:SF18">
    <property type="entry name" value="HEAT SHOCK PROTEIN 104"/>
    <property type="match status" value="1"/>
</dbReference>
<feature type="domain" description="Clp R" evidence="7">
    <location>
        <begin position="3"/>
        <end position="146"/>
    </location>
</feature>
<dbReference type="CDD" id="cd19499">
    <property type="entry name" value="RecA-like_ClpB_Hsp104-like"/>
    <property type="match status" value="1"/>
</dbReference>
<dbReference type="SUPFAM" id="SSF81923">
    <property type="entry name" value="Double Clp-N motif"/>
    <property type="match status" value="1"/>
</dbReference>
<keyword evidence="3" id="KW-0067">ATP-binding</keyword>
<dbReference type="GO" id="GO:0016887">
    <property type="term" value="F:ATP hydrolysis activity"/>
    <property type="evidence" value="ECO:0007669"/>
    <property type="project" value="InterPro"/>
</dbReference>
<dbReference type="BioCyc" id="EBAC796937-HMP:GMGH-1471-MONOMER"/>
<evidence type="ECO:0000256" key="6">
    <source>
        <dbReference type="SAM" id="Coils"/>
    </source>
</evidence>
<dbReference type="GO" id="GO:0005737">
    <property type="term" value="C:cytoplasm"/>
    <property type="evidence" value="ECO:0007669"/>
    <property type="project" value="TreeGrafter"/>
</dbReference>
<evidence type="ECO:0000256" key="3">
    <source>
        <dbReference type="ARBA" id="ARBA00022840"/>
    </source>
</evidence>
<evidence type="ECO:0000256" key="4">
    <source>
        <dbReference type="ARBA" id="ARBA00023186"/>
    </source>
</evidence>
<evidence type="ECO:0000256" key="1">
    <source>
        <dbReference type="ARBA" id="ARBA00022737"/>
    </source>
</evidence>
<dbReference type="InterPro" id="IPR036628">
    <property type="entry name" value="Clp_N_dom_sf"/>
</dbReference>
<dbReference type="Gene3D" id="1.10.1780.10">
    <property type="entry name" value="Clp, N-terminal domain"/>
    <property type="match status" value="1"/>
</dbReference>
<dbReference type="Pfam" id="PF10431">
    <property type="entry name" value="ClpB_D2-small"/>
    <property type="match status" value="1"/>
</dbReference>
<dbReference type="HOGENOM" id="CLU_005070_4_1_9"/>
<dbReference type="InterPro" id="IPR050130">
    <property type="entry name" value="ClpA_ClpB"/>
</dbReference>
<dbReference type="GO" id="GO:0005524">
    <property type="term" value="F:ATP binding"/>
    <property type="evidence" value="ECO:0007669"/>
    <property type="project" value="UniProtKB-KW"/>
</dbReference>
<dbReference type="Pfam" id="PF00004">
    <property type="entry name" value="AAA"/>
    <property type="match status" value="1"/>
</dbReference>
<accession>G9WZ65</accession>
<dbReference type="SUPFAM" id="SSF52540">
    <property type="entry name" value="P-loop containing nucleoside triphosphate hydrolases"/>
    <property type="match status" value="2"/>
</dbReference>
<dbReference type="AlphaFoldDB" id="G9WZ65"/>
<gene>
    <name evidence="8" type="ORF">HMPREF9629_01466</name>
</gene>
<reference evidence="8 9" key="1">
    <citation type="submission" date="2011-08" db="EMBL/GenBank/DDBJ databases">
        <title>The Genome Sequence of Eubacteriaceae bacterium ACC19a.</title>
        <authorList>
            <consortium name="The Broad Institute Genome Sequencing Platform"/>
            <person name="Earl A."/>
            <person name="Ward D."/>
            <person name="Feldgarden M."/>
            <person name="Gevers D."/>
            <person name="Sizova M."/>
            <person name="Hazen A."/>
            <person name="Epstein S."/>
            <person name="Young S.K."/>
            <person name="Zeng Q."/>
            <person name="Gargeya S."/>
            <person name="Fitzgerald M."/>
            <person name="Haas B."/>
            <person name="Abouelleil A."/>
            <person name="Alvarado L."/>
            <person name="Arachchi H.M."/>
            <person name="Berlin A."/>
            <person name="Brown A."/>
            <person name="Chapman S.B."/>
            <person name="Chen Z."/>
            <person name="Dunbar C."/>
            <person name="Freedman E."/>
            <person name="Gearin G."/>
            <person name="Gellesch M."/>
            <person name="Goldberg J."/>
            <person name="Griggs A."/>
            <person name="Gujja S."/>
            <person name="Heiman D."/>
            <person name="Howarth C."/>
            <person name="Larson L."/>
            <person name="Lui A."/>
            <person name="MacDonald P.J.P."/>
            <person name="Montmayeur A."/>
            <person name="Murphy C."/>
            <person name="Neiman D."/>
            <person name="Pearson M."/>
            <person name="Priest M."/>
            <person name="Roberts A."/>
            <person name="Saif S."/>
            <person name="Shea T."/>
            <person name="Shenoy N."/>
            <person name="Sisk P."/>
            <person name="Stolte C."/>
            <person name="Sykes S."/>
            <person name="Wortman J."/>
            <person name="Nusbaum C."/>
            <person name="Birren B."/>
        </authorList>
    </citation>
    <scope>NUCLEOTIDE SEQUENCE [LARGE SCALE GENOMIC DNA]</scope>
    <source>
        <strain evidence="8 9">ACC19a</strain>
    </source>
</reference>
<name>G9WZ65_9FIRM</name>
<dbReference type="PATRIC" id="fig|796937.3.peg.661"/>
<dbReference type="GO" id="GO:0034605">
    <property type="term" value="P:cellular response to heat"/>
    <property type="evidence" value="ECO:0007669"/>
    <property type="project" value="TreeGrafter"/>
</dbReference>
<dbReference type="InterPro" id="IPR003959">
    <property type="entry name" value="ATPase_AAA_core"/>
</dbReference>
<keyword evidence="1 5" id="KW-0677">Repeat</keyword>
<keyword evidence="4" id="KW-0143">Chaperone</keyword>
<dbReference type="InterPro" id="IPR041546">
    <property type="entry name" value="ClpA/ClpB_AAA_lid"/>
</dbReference>
<keyword evidence="6" id="KW-0175">Coiled coil</keyword>
<dbReference type="RefSeq" id="WP_009525696.1">
    <property type="nucleotide sequence ID" value="NZ_JH414555.1"/>
</dbReference>
<protein>
    <recommendedName>
        <fullName evidence="7">Clp R domain-containing protein</fullName>
    </recommendedName>
</protein>
<dbReference type="InterPro" id="IPR004176">
    <property type="entry name" value="Clp_R_N"/>
</dbReference>
<dbReference type="Pfam" id="PF07724">
    <property type="entry name" value="AAA_2"/>
    <property type="match status" value="1"/>
</dbReference>
<dbReference type="CDD" id="cd00009">
    <property type="entry name" value="AAA"/>
    <property type="match status" value="1"/>
</dbReference>
<dbReference type="Gene3D" id="3.40.50.300">
    <property type="entry name" value="P-loop containing nucleotide triphosphate hydrolases"/>
    <property type="match status" value="3"/>
</dbReference>
<dbReference type="SMART" id="SM01086">
    <property type="entry name" value="ClpB_D2-small"/>
    <property type="match status" value="1"/>
</dbReference>
<dbReference type="InterPro" id="IPR019489">
    <property type="entry name" value="Clp_ATPase_C"/>
</dbReference>
<dbReference type="InterPro" id="IPR027417">
    <property type="entry name" value="P-loop_NTPase"/>
</dbReference>
<dbReference type="FunFam" id="3.40.50.300:FF:000010">
    <property type="entry name" value="Chaperone clpB 1, putative"/>
    <property type="match status" value="1"/>
</dbReference>
<dbReference type="InterPro" id="IPR003593">
    <property type="entry name" value="AAA+_ATPase"/>
</dbReference>
<sequence>MDLSKYSQAVIDTIKEAHKIAIKNENLEVTELHIMYCILKNSDNEVIRAITNMGIVVKSLTDDIKNAISKLKSPKGVTNLYVSRAYQKVLIVSQEIARGMYDSLVSQKHIFLAILKEDYTQGAQIAQRYNLNYEILEKEFNKINSENIARGITDETLKELSKYGRNLTKEAIDGKLDPIIGRDEETKGVIRILSRRIKNNPVLIGEAGVGKTAIVEGLVQRIVKQDVPDILKDKIVFALDMTSLIAGAKYRGDFEDRLKKLLEIIKDSNGKIIMFIDELHNIIGAGNTSGTMDTSNILKPMLARGEILVVGATTLDEYKKYIEKDGALERRFQKILVEEPTQEDTISILRGIKSKYERHHKVQITDLAIIDAVKLSKRYLSSRKLPDIAIDIIDEASSLVRMYTDERPLELEDLNRKILQLETEKVLLKREVDEVSKHRLAELEKTIEQEKNILLEKEDAYIKERQRQEEISNLQTDLELLTLQIEDAKEKHSFDKLGDLMKLKEETDNNLKEVKSITPYYPLRIQVTQKEVKEIVAKLAGMPKKNLETDELALISNLKENLKYEFIGSENMIDRIVDAYIRSRGDLVEKNRPIGAYLLAGSSGVGKSYIAKLLANYIYDGEKSLVALDMSEFTDKSSITKLIGAPPGYIGFETGGAFTETIRTRPYSVILFDNIDMAQLEVTAIISQIIKNGKINDSKGRNIDFKNTVIICTVNINSDKNKYLDLLKTKLQFSFLSSFDEIFFIDKFDKKSIKKVAKLSLQKLSQELSTNQINLVWNEEVEDELITYFDYENMGAIAISNAIEQYILTPISMKNLQGKLKKFSTVRLVLDEENNIILQD</sequence>
<feature type="coiled-coil region" evidence="6">
    <location>
        <begin position="411"/>
        <end position="491"/>
    </location>
</feature>
<dbReference type="Proteomes" id="UP000006437">
    <property type="component" value="Unassembled WGS sequence"/>
</dbReference>
<dbReference type="Gene3D" id="1.10.8.60">
    <property type="match status" value="1"/>
</dbReference>
<evidence type="ECO:0000259" key="7">
    <source>
        <dbReference type="PROSITE" id="PS51903"/>
    </source>
</evidence>
<dbReference type="PANTHER" id="PTHR11638">
    <property type="entry name" value="ATP-DEPENDENT CLP PROTEASE"/>
    <property type="match status" value="1"/>
</dbReference>
<dbReference type="PRINTS" id="PR00300">
    <property type="entry name" value="CLPPROTEASEA"/>
</dbReference>
<dbReference type="Pfam" id="PF17871">
    <property type="entry name" value="AAA_lid_9"/>
    <property type="match status" value="1"/>
</dbReference>
<evidence type="ECO:0000256" key="2">
    <source>
        <dbReference type="ARBA" id="ARBA00022741"/>
    </source>
</evidence>
<organism evidence="8 9">
    <name type="scientific">Peptoanaerobacter stomatis</name>
    <dbReference type="NCBI Taxonomy" id="796937"/>
    <lineage>
        <taxon>Bacteria</taxon>
        <taxon>Bacillati</taxon>
        <taxon>Bacillota</taxon>
        <taxon>Clostridia</taxon>
        <taxon>Peptostreptococcales</taxon>
        <taxon>Filifactoraceae</taxon>
        <taxon>Peptoanaerobacter</taxon>
    </lineage>
</organism>
<proteinExistence type="predicted"/>
<dbReference type="Pfam" id="PF02861">
    <property type="entry name" value="Clp_N"/>
    <property type="match status" value="1"/>
</dbReference>
<evidence type="ECO:0000256" key="5">
    <source>
        <dbReference type="PROSITE-ProRule" id="PRU01251"/>
    </source>
</evidence>
<dbReference type="PROSITE" id="PS51903">
    <property type="entry name" value="CLP_R"/>
    <property type="match status" value="1"/>
</dbReference>
<dbReference type="InterPro" id="IPR001270">
    <property type="entry name" value="ClpA/B"/>
</dbReference>
<comment type="caution">
    <text evidence="8">The sequence shown here is derived from an EMBL/GenBank/DDBJ whole genome shotgun (WGS) entry which is preliminary data.</text>
</comment>
<evidence type="ECO:0000313" key="9">
    <source>
        <dbReference type="Proteomes" id="UP000006437"/>
    </source>
</evidence>
<keyword evidence="2" id="KW-0547">Nucleotide-binding</keyword>